<evidence type="ECO:0000313" key="3">
    <source>
        <dbReference type="EMBL" id="CAE0466101.1"/>
    </source>
</evidence>
<keyword evidence="2" id="KW-0732">Signal</keyword>
<feature type="region of interest" description="Disordered" evidence="1">
    <location>
        <begin position="42"/>
        <end position="63"/>
    </location>
</feature>
<feature type="signal peptide" evidence="2">
    <location>
        <begin position="1"/>
        <end position="17"/>
    </location>
</feature>
<feature type="compositionally biased region" description="Low complexity" evidence="1">
    <location>
        <begin position="42"/>
        <end position="55"/>
    </location>
</feature>
<dbReference type="EMBL" id="HBIO01014151">
    <property type="protein sequence ID" value="CAE0466101.1"/>
    <property type="molecule type" value="Transcribed_RNA"/>
</dbReference>
<evidence type="ECO:0000256" key="2">
    <source>
        <dbReference type="SAM" id="SignalP"/>
    </source>
</evidence>
<gene>
    <name evidence="3" type="ORF">CDEB00056_LOCUS10953</name>
</gene>
<dbReference type="AlphaFoldDB" id="A0A7S3Q5H2"/>
<dbReference type="Pfam" id="PF25192">
    <property type="entry name" value="DiatomPyrShell"/>
    <property type="match status" value="1"/>
</dbReference>
<accession>A0A7S3Q5H2</accession>
<name>A0A7S3Q5H2_9STRA</name>
<reference evidence="3" key="1">
    <citation type="submission" date="2021-01" db="EMBL/GenBank/DDBJ databases">
        <authorList>
            <person name="Corre E."/>
            <person name="Pelletier E."/>
            <person name="Niang G."/>
            <person name="Scheremetjew M."/>
            <person name="Finn R."/>
            <person name="Kale V."/>
            <person name="Holt S."/>
            <person name="Cochrane G."/>
            <person name="Meng A."/>
            <person name="Brown T."/>
            <person name="Cohen L."/>
        </authorList>
    </citation>
    <scope>NUCLEOTIDE SEQUENCE</scope>
    <source>
        <strain evidence="3">MM31A-1</strain>
    </source>
</reference>
<sequence length="302" mass="32098">MKFSSSILALCALSADAFTAQAPKRASFGLFSSPEGSAFPSASKAASAASPAPKKTSGTSALSTYTKPRTTYEIFTEADTINVQGGSLKTCSFNQEVDRMTVFMKTDGRPLNANLDLWQGPDNTPQKMSVYLEDGSIRPFRCTIECPGASNSVAIRNTGQLEFPLIAGLEPDMEGNDAGPADALAGTSESRVVQGGAVYTTPFPPAVQSVEVMLRSDGRPMNARIELLQGPNNNKQVMEIYSEDGNTRPFYCVIDTPGTGNVIRIVNTATVEFPLFTSLEPYMVDEVGADTGSSSPGGMLWS</sequence>
<proteinExistence type="predicted"/>
<organism evidence="3">
    <name type="scientific">Chaetoceros debilis</name>
    <dbReference type="NCBI Taxonomy" id="122233"/>
    <lineage>
        <taxon>Eukaryota</taxon>
        <taxon>Sar</taxon>
        <taxon>Stramenopiles</taxon>
        <taxon>Ochrophyta</taxon>
        <taxon>Bacillariophyta</taxon>
        <taxon>Coscinodiscophyceae</taxon>
        <taxon>Chaetocerotophycidae</taxon>
        <taxon>Chaetocerotales</taxon>
        <taxon>Chaetocerotaceae</taxon>
        <taxon>Chaetoceros</taxon>
    </lineage>
</organism>
<feature type="chain" id="PRO_5031329359" evidence="2">
    <location>
        <begin position="18"/>
        <end position="302"/>
    </location>
</feature>
<protein>
    <submittedName>
        <fullName evidence="3">Uncharacterized protein</fullName>
    </submittedName>
</protein>
<evidence type="ECO:0000256" key="1">
    <source>
        <dbReference type="SAM" id="MobiDB-lite"/>
    </source>
</evidence>
<dbReference type="InterPro" id="IPR057491">
    <property type="entry name" value="DiatomPyrShell"/>
</dbReference>